<evidence type="ECO:0000313" key="5">
    <source>
        <dbReference type="Proteomes" id="UP000237934"/>
    </source>
</evidence>
<comment type="caution">
    <text evidence="4">The sequence shown here is derived from an EMBL/GenBank/DDBJ whole genome shotgun (WGS) entry which is preliminary data.</text>
</comment>
<feature type="compositionally biased region" description="Polar residues" evidence="1">
    <location>
        <begin position="183"/>
        <end position="199"/>
    </location>
</feature>
<dbReference type="EMBL" id="PUAP01000027">
    <property type="protein sequence ID" value="PQF22907.1"/>
    <property type="molecule type" value="Genomic_DNA"/>
</dbReference>
<feature type="transmembrane region" description="Helical" evidence="2">
    <location>
        <begin position="209"/>
        <end position="229"/>
    </location>
</feature>
<proteinExistence type="predicted"/>
<evidence type="ECO:0000256" key="2">
    <source>
        <dbReference type="SAM" id="Phobius"/>
    </source>
</evidence>
<feature type="region of interest" description="Disordered" evidence="1">
    <location>
        <begin position="177"/>
        <end position="199"/>
    </location>
</feature>
<sequence>MNPRKNDYSILFIRLLLVLLFLFGGSNGRGSTSVVYAEEAFQLTIVKYKLSEQDLDNHLLPSEPTGSLETGLTNEQGKALTPFPGIRYQIKKVTPSNDASDPFTEIPSFEPIEIVTGSNGQATIPLTEGLYEVTELANDALSSPAEPVVVQLPAITADGTRLDQLFIYPKSSVVVSPTEGATPRSTTPKQGQATTKRIPQTSGNLGSLFPVYFTLALIILLGIVTIVNFKPKGKKKP</sequence>
<dbReference type="RefSeq" id="WP_104871910.1">
    <property type="nucleotide sequence ID" value="NZ_PUAP01000027.1"/>
</dbReference>
<feature type="compositionally biased region" description="Polar residues" evidence="1">
    <location>
        <begin position="64"/>
        <end position="76"/>
    </location>
</feature>
<keyword evidence="2" id="KW-1133">Transmembrane helix</keyword>
<gene>
    <name evidence="4" type="ORF">CUS89_09350</name>
</gene>
<keyword evidence="2" id="KW-0472">Membrane</keyword>
<dbReference type="Gene3D" id="2.60.40.10">
    <property type="entry name" value="Immunoglobulins"/>
    <property type="match status" value="1"/>
</dbReference>
<evidence type="ECO:0000259" key="3">
    <source>
        <dbReference type="Pfam" id="PF16555"/>
    </source>
</evidence>
<organism evidence="4 5">
    <name type="scientific">Enterococcus mundtii</name>
    <dbReference type="NCBI Taxonomy" id="53346"/>
    <lineage>
        <taxon>Bacteria</taxon>
        <taxon>Bacillati</taxon>
        <taxon>Bacillota</taxon>
        <taxon>Bacilli</taxon>
        <taxon>Lactobacillales</taxon>
        <taxon>Enterococcaceae</taxon>
        <taxon>Enterococcus</taxon>
    </lineage>
</organism>
<evidence type="ECO:0000256" key="1">
    <source>
        <dbReference type="SAM" id="MobiDB-lite"/>
    </source>
</evidence>
<feature type="region of interest" description="Disordered" evidence="1">
    <location>
        <begin position="59"/>
        <end position="78"/>
    </location>
</feature>
<dbReference type="AlphaFoldDB" id="A0A2S7RTC2"/>
<name>A0A2S7RTC2_ENTMU</name>
<dbReference type="InterPro" id="IPR032364">
    <property type="entry name" value="GramPos_pilinD1_N"/>
</dbReference>
<feature type="domain" description="Gram-positive pilin subunit D1 N-terminal" evidence="3">
    <location>
        <begin position="113"/>
        <end position="170"/>
    </location>
</feature>
<evidence type="ECO:0000313" key="4">
    <source>
        <dbReference type="EMBL" id="PQF22907.1"/>
    </source>
</evidence>
<accession>A0A2S7RTC2</accession>
<protein>
    <recommendedName>
        <fullName evidence="3">Gram-positive pilin subunit D1 N-terminal domain-containing protein</fullName>
    </recommendedName>
</protein>
<reference evidence="4 5" key="1">
    <citation type="journal article" date="2018" name="Pathog. Dis.">
        <title>Whole-genome sequencing based characterization of antimicrobial resistance in Enterococcus.</title>
        <authorList>
            <person name="Tyson G."/>
        </authorList>
    </citation>
    <scope>NUCLEOTIDE SEQUENCE [LARGE SCALE GENOMIC DNA]</scope>
    <source>
        <strain evidence="4 5">CVM N55263</strain>
    </source>
</reference>
<keyword evidence="2" id="KW-0812">Transmembrane</keyword>
<dbReference type="Pfam" id="PF16555">
    <property type="entry name" value="GramPos_pilinD1"/>
    <property type="match status" value="1"/>
</dbReference>
<dbReference type="Proteomes" id="UP000237934">
    <property type="component" value="Unassembled WGS sequence"/>
</dbReference>
<dbReference type="InterPro" id="IPR013783">
    <property type="entry name" value="Ig-like_fold"/>
</dbReference>